<proteinExistence type="predicted"/>
<feature type="compositionally biased region" description="Low complexity" evidence="1">
    <location>
        <begin position="235"/>
        <end position="247"/>
    </location>
</feature>
<evidence type="ECO:0000313" key="3">
    <source>
        <dbReference type="Proteomes" id="UP000317893"/>
    </source>
</evidence>
<protein>
    <submittedName>
        <fullName evidence="2">Uncharacterized protein</fullName>
    </submittedName>
</protein>
<evidence type="ECO:0000256" key="1">
    <source>
        <dbReference type="SAM" id="MobiDB-lite"/>
    </source>
</evidence>
<dbReference type="AlphaFoldDB" id="A0A542E2K7"/>
<organism evidence="2 3">
    <name type="scientific">Lapillicoccus jejuensis</name>
    <dbReference type="NCBI Taxonomy" id="402171"/>
    <lineage>
        <taxon>Bacteria</taxon>
        <taxon>Bacillati</taxon>
        <taxon>Actinomycetota</taxon>
        <taxon>Actinomycetes</taxon>
        <taxon>Micrococcales</taxon>
        <taxon>Intrasporangiaceae</taxon>
        <taxon>Lapillicoccus</taxon>
    </lineage>
</organism>
<name>A0A542E2K7_9MICO</name>
<feature type="region of interest" description="Disordered" evidence="1">
    <location>
        <begin position="192"/>
        <end position="213"/>
    </location>
</feature>
<keyword evidence="3" id="KW-1185">Reference proteome</keyword>
<dbReference type="RefSeq" id="WP_141848876.1">
    <property type="nucleotide sequence ID" value="NZ_BAAAPR010000009.1"/>
</dbReference>
<evidence type="ECO:0000313" key="2">
    <source>
        <dbReference type="EMBL" id="TQJ09519.1"/>
    </source>
</evidence>
<sequence>MRDTGGVDPQSAFLRVVLVGPSHPVRGLGARHTARLAPVLLDAGHDVTLLTWGGESASARDRITGWWRTSRRLLAADAVVVVHGGARTAPATAALLRGLRLRGRTRPVPPVVLVAAEPLPRPGRWAVARVTGSLVRLSDAVLVHDDGGVVTARALGAERVSVTPWPALLTLAVGARSVAPVPVPSVGGAGVATRAPDPVDRPTDPAVGDDEPALPGDWARYVGAIEALVAPLPSAMAGPPPGASDDGPAPERGPLDATAARARALVGRWAAARRARRAQQVVRTLDARDLPEWLAPTDVLLDADVADDARALARRLGLPRADPIATWAALGALAAVVRLVDDGRRTAVLVDEAGEGSAFSRLARAVGYAPVDFGRPAGDDAGDERDDEREDDVELDLDSLDVLARLHPDGCDADDVDETVGRAAWALRHGGILVVTVPLAVPGVPGGMTRADLRGVVARAGESGLALVGDLDGPLAFQVAAAARGAAAHPRAERAYGLARLTFRRG</sequence>
<feature type="region of interest" description="Disordered" evidence="1">
    <location>
        <begin position="235"/>
        <end position="254"/>
    </location>
</feature>
<reference evidence="2 3" key="1">
    <citation type="submission" date="2019-06" db="EMBL/GenBank/DDBJ databases">
        <title>Sequencing the genomes of 1000 actinobacteria strains.</title>
        <authorList>
            <person name="Klenk H.-P."/>
        </authorList>
    </citation>
    <scope>NUCLEOTIDE SEQUENCE [LARGE SCALE GENOMIC DNA]</scope>
    <source>
        <strain evidence="2 3">DSM 18607</strain>
    </source>
</reference>
<gene>
    <name evidence="2" type="ORF">FB458_2631</name>
</gene>
<comment type="caution">
    <text evidence="2">The sequence shown here is derived from an EMBL/GenBank/DDBJ whole genome shotgun (WGS) entry which is preliminary data.</text>
</comment>
<dbReference type="Proteomes" id="UP000317893">
    <property type="component" value="Unassembled WGS sequence"/>
</dbReference>
<dbReference type="OrthoDB" id="9771846at2"/>
<accession>A0A542E2K7</accession>
<dbReference type="EMBL" id="VFMN01000001">
    <property type="protein sequence ID" value="TQJ09519.1"/>
    <property type="molecule type" value="Genomic_DNA"/>
</dbReference>